<sequence length="357" mass="41018">MAIGATILAHVIMLLPNPSSLLMRINSTFNFTVGVDLFFVVSGFVITRSLLTRVYARGNRSSKKVLADFWLKRAYRLLPAAWFWLVLISIYVYFMGYPFGPERNFVNTLQPIVASMMNVMNLYSSYCIEDTSSSGCFSFFYLNSHYWSLSLEEQFYFIYPLLFLFLPRRVLLASAIIIIIGLFFVKRPFLSYGWHFRVDGLCWGVLIGLFSISKKYSTLSIFIHNNKFLIRLLSYGLLLSLFWWTSVILSPAATAEIYGLSMVAAISALIVFLATFDIGMFGRWAKNSRILSYFGSRSYSIYLSHMIVFILFKATWGVGFPHLDGRMENLVVLVLGLIGVLICSEFTFQHVEKRFRR</sequence>
<feature type="transmembrane region" description="Helical" evidence="1">
    <location>
        <begin position="77"/>
        <end position="100"/>
    </location>
</feature>
<dbReference type="InterPro" id="IPR050879">
    <property type="entry name" value="Acyltransferase_3"/>
</dbReference>
<evidence type="ECO:0000256" key="1">
    <source>
        <dbReference type="SAM" id="Phobius"/>
    </source>
</evidence>
<comment type="caution">
    <text evidence="3">The sequence shown here is derived from an EMBL/GenBank/DDBJ whole genome shotgun (WGS) entry which is preliminary data.</text>
</comment>
<feature type="transmembrane region" description="Helical" evidence="1">
    <location>
        <begin position="257"/>
        <end position="278"/>
    </location>
</feature>
<feature type="transmembrane region" description="Helical" evidence="1">
    <location>
        <begin position="37"/>
        <end position="56"/>
    </location>
</feature>
<dbReference type="PANTHER" id="PTHR23028">
    <property type="entry name" value="ACETYLTRANSFERASE"/>
    <property type="match status" value="1"/>
</dbReference>
<feature type="transmembrane region" description="Helical" evidence="1">
    <location>
        <begin position="155"/>
        <end position="185"/>
    </location>
</feature>
<proteinExistence type="predicted"/>
<feature type="domain" description="Acyltransferase 3" evidence="2">
    <location>
        <begin position="5"/>
        <end position="344"/>
    </location>
</feature>
<evidence type="ECO:0000313" key="4">
    <source>
        <dbReference type="Proteomes" id="UP000838100"/>
    </source>
</evidence>
<keyword evidence="4" id="KW-1185">Reference proteome</keyword>
<dbReference type="InterPro" id="IPR002656">
    <property type="entry name" value="Acyl_transf_3_dom"/>
</dbReference>
<dbReference type="Pfam" id="PF01757">
    <property type="entry name" value="Acyl_transf_3"/>
    <property type="match status" value="1"/>
</dbReference>
<dbReference type="EMBL" id="CAKLPX010000003">
    <property type="protein sequence ID" value="CAH0992273.1"/>
    <property type="molecule type" value="Genomic_DNA"/>
</dbReference>
<feature type="transmembrane region" description="Helical" evidence="1">
    <location>
        <begin position="330"/>
        <end position="348"/>
    </location>
</feature>
<protein>
    <recommendedName>
        <fullName evidence="2">Acyltransferase 3 domain-containing protein</fullName>
    </recommendedName>
</protein>
<gene>
    <name evidence="3" type="ORF">SIN8267_02392</name>
</gene>
<keyword evidence="1" id="KW-0472">Membrane</keyword>
<keyword evidence="1" id="KW-1133">Transmembrane helix</keyword>
<dbReference type="Proteomes" id="UP000838100">
    <property type="component" value="Unassembled WGS sequence"/>
</dbReference>
<keyword evidence="1" id="KW-0812">Transmembrane</keyword>
<name>A0ABM9AH14_9GAMM</name>
<feature type="transmembrane region" description="Helical" evidence="1">
    <location>
        <begin position="191"/>
        <end position="212"/>
    </location>
</feature>
<feature type="transmembrane region" description="Helical" evidence="1">
    <location>
        <begin position="232"/>
        <end position="251"/>
    </location>
</feature>
<accession>A0ABM9AH14</accession>
<evidence type="ECO:0000313" key="3">
    <source>
        <dbReference type="EMBL" id="CAH0992273.1"/>
    </source>
</evidence>
<reference evidence="3" key="1">
    <citation type="submission" date="2021-12" db="EMBL/GenBank/DDBJ databases">
        <authorList>
            <person name="Rodrigo-Torres L."/>
            <person name="Arahal R. D."/>
            <person name="Lucena T."/>
        </authorList>
    </citation>
    <scope>NUCLEOTIDE SEQUENCE</scope>
    <source>
        <strain evidence="3">CECT 8267</strain>
    </source>
</reference>
<organism evidence="3 4">
    <name type="scientific">Sinobacterium norvegicum</name>
    <dbReference type="NCBI Taxonomy" id="1641715"/>
    <lineage>
        <taxon>Bacteria</taxon>
        <taxon>Pseudomonadati</taxon>
        <taxon>Pseudomonadota</taxon>
        <taxon>Gammaproteobacteria</taxon>
        <taxon>Cellvibrionales</taxon>
        <taxon>Spongiibacteraceae</taxon>
        <taxon>Sinobacterium</taxon>
    </lineage>
</organism>
<evidence type="ECO:0000259" key="2">
    <source>
        <dbReference type="Pfam" id="PF01757"/>
    </source>
</evidence>
<dbReference type="PANTHER" id="PTHR23028:SF53">
    <property type="entry name" value="ACYL_TRANSF_3 DOMAIN-CONTAINING PROTEIN"/>
    <property type="match status" value="1"/>
</dbReference>
<feature type="transmembrane region" description="Helical" evidence="1">
    <location>
        <begin position="299"/>
        <end position="318"/>
    </location>
</feature>